<dbReference type="EMBL" id="JAMKOV010000003">
    <property type="protein sequence ID" value="KAI8040964.1"/>
    <property type="molecule type" value="Genomic_DNA"/>
</dbReference>
<name>A0A9P9YQV1_9MUSC</name>
<protein>
    <submittedName>
        <fullName evidence="1">Uncharacterized protein</fullName>
    </submittedName>
</protein>
<reference evidence="1" key="1">
    <citation type="journal article" date="2023" name="Genome Biol. Evol.">
        <title>Long-read-based Genome Assembly of Drosophila gunungcola Reveals Fewer Chemosensory Genes in Flower-breeding Species.</title>
        <authorList>
            <person name="Negi A."/>
            <person name="Liao B.Y."/>
            <person name="Yeh S.D."/>
        </authorList>
    </citation>
    <scope>NUCLEOTIDE SEQUENCE</scope>
    <source>
        <strain evidence="1">Sukarami</strain>
    </source>
</reference>
<evidence type="ECO:0000313" key="1">
    <source>
        <dbReference type="EMBL" id="KAI8040964.1"/>
    </source>
</evidence>
<gene>
    <name evidence="1" type="ORF">M5D96_005213</name>
</gene>
<organism evidence="1 2">
    <name type="scientific">Drosophila gunungcola</name>
    <name type="common">fruit fly</name>
    <dbReference type="NCBI Taxonomy" id="103775"/>
    <lineage>
        <taxon>Eukaryota</taxon>
        <taxon>Metazoa</taxon>
        <taxon>Ecdysozoa</taxon>
        <taxon>Arthropoda</taxon>
        <taxon>Hexapoda</taxon>
        <taxon>Insecta</taxon>
        <taxon>Pterygota</taxon>
        <taxon>Neoptera</taxon>
        <taxon>Endopterygota</taxon>
        <taxon>Diptera</taxon>
        <taxon>Brachycera</taxon>
        <taxon>Muscomorpha</taxon>
        <taxon>Ephydroidea</taxon>
        <taxon>Drosophilidae</taxon>
        <taxon>Drosophila</taxon>
        <taxon>Sophophora</taxon>
    </lineage>
</organism>
<dbReference type="AlphaFoldDB" id="A0A9P9YQV1"/>
<accession>A0A9P9YQV1</accession>
<evidence type="ECO:0000313" key="2">
    <source>
        <dbReference type="Proteomes" id="UP001059596"/>
    </source>
</evidence>
<comment type="caution">
    <text evidence="1">The sequence shown here is derived from an EMBL/GenBank/DDBJ whole genome shotgun (WGS) entry which is preliminary data.</text>
</comment>
<proteinExistence type="predicted"/>
<dbReference type="Proteomes" id="UP001059596">
    <property type="component" value="Unassembled WGS sequence"/>
</dbReference>
<feature type="non-terminal residue" evidence="1">
    <location>
        <position position="83"/>
    </location>
</feature>
<sequence>MTESQMTNVPLAVASSWPVCVHNCKINTNTNISMPGPGLIPPISPANYRRVFLIWLIENYSLCFQLKLSLIWTMIVNLRRLTL</sequence>
<keyword evidence="2" id="KW-1185">Reference proteome</keyword>